<dbReference type="InterPro" id="IPR014186">
    <property type="entry name" value="S-formylglutathione_hydrol"/>
</dbReference>
<dbReference type="Pfam" id="PF00756">
    <property type="entry name" value="Esterase"/>
    <property type="match status" value="1"/>
</dbReference>
<dbReference type="GO" id="GO:0005829">
    <property type="term" value="C:cytosol"/>
    <property type="evidence" value="ECO:0007669"/>
    <property type="project" value="TreeGrafter"/>
</dbReference>
<dbReference type="GO" id="GO:0018738">
    <property type="term" value="F:S-formylglutathione hydrolase activity"/>
    <property type="evidence" value="ECO:0007669"/>
    <property type="project" value="UniProtKB-UniRule"/>
</dbReference>
<name>A0A1S7FXV8_9LIST</name>
<proteinExistence type="inferred from homology"/>
<dbReference type="FunFam" id="3.40.50.1820:FF:000002">
    <property type="entry name" value="S-formylglutathione hydrolase"/>
    <property type="match status" value="1"/>
</dbReference>
<keyword evidence="9" id="KW-1185">Reference proteome</keyword>
<dbReference type="NCBIfam" id="TIGR02821">
    <property type="entry name" value="fghA_ester_D"/>
    <property type="match status" value="1"/>
</dbReference>
<organism evidence="8 9">
    <name type="scientific">Listeria weihenstephanensis</name>
    <dbReference type="NCBI Taxonomy" id="1006155"/>
    <lineage>
        <taxon>Bacteria</taxon>
        <taxon>Bacillati</taxon>
        <taxon>Bacillota</taxon>
        <taxon>Bacilli</taxon>
        <taxon>Bacillales</taxon>
        <taxon>Listeriaceae</taxon>
        <taxon>Listeria</taxon>
    </lineage>
</organism>
<protein>
    <recommendedName>
        <fullName evidence="5 7">S-formylglutathione hydrolase</fullName>
        <ecNumber evidence="5 7">3.1.2.12</ecNumber>
    </recommendedName>
</protein>
<dbReference type="KEGG" id="lwi:UE46_14930"/>
<dbReference type="PANTHER" id="PTHR10061:SF1">
    <property type="entry name" value="S-FORMYLGLUTATHIONE HYDROLASE YEIG"/>
    <property type="match status" value="1"/>
</dbReference>
<dbReference type="Proteomes" id="UP000223060">
    <property type="component" value="Chromosome"/>
</dbReference>
<comment type="catalytic activity">
    <reaction evidence="4 7">
        <text>S-formylglutathione + H2O = formate + glutathione + H(+)</text>
        <dbReference type="Rhea" id="RHEA:14961"/>
        <dbReference type="ChEBI" id="CHEBI:15377"/>
        <dbReference type="ChEBI" id="CHEBI:15378"/>
        <dbReference type="ChEBI" id="CHEBI:15740"/>
        <dbReference type="ChEBI" id="CHEBI:57688"/>
        <dbReference type="ChEBI" id="CHEBI:57925"/>
        <dbReference type="EC" id="3.1.2.12"/>
    </reaction>
</comment>
<sequence length="280" mass="31429">MTEKLELLEEHRSFDGVQLKYRHYSTVLGCDMTFSLFLPNKEEFETPPLVWWLSGLTCTDDNFTHKAGAQKKAAELGVAMLMPDTSPRGDGVADSADWDLGQGAGFYVNATEEPWARNYKMYDYIVTELTAIARDEFGLTGPESIMGHSMGGHGALVIGLRNSGRFCSISAFAPIVNPMEVPWGLKAFDAYLGADRETWSEWDATKLLVEYDGRTQTPILIDQGTGDSFYDGQLQPAKLAEIADEQGYPLALRMQDGYDHSYYFIASFIEEHLEFHQKYL</sequence>
<accession>A0A1S7FXV8</accession>
<keyword evidence="3 7" id="KW-0378">Hydrolase</keyword>
<evidence type="ECO:0000256" key="6">
    <source>
        <dbReference type="PIRSR" id="PIRSR614186-1"/>
    </source>
</evidence>
<dbReference type="EC" id="3.1.2.12" evidence="5 7"/>
<feature type="active site" description="Charge relay system" evidence="6">
    <location>
        <position position="149"/>
    </location>
</feature>
<dbReference type="SUPFAM" id="SSF53474">
    <property type="entry name" value="alpha/beta-Hydrolases"/>
    <property type="match status" value="1"/>
</dbReference>
<comment type="function">
    <text evidence="7">Serine hydrolase involved in the detoxification of formaldehyde.</text>
</comment>
<dbReference type="GO" id="GO:0046294">
    <property type="term" value="P:formaldehyde catabolic process"/>
    <property type="evidence" value="ECO:0007669"/>
    <property type="project" value="InterPro"/>
</dbReference>
<dbReference type="InterPro" id="IPR000801">
    <property type="entry name" value="Esterase-like"/>
</dbReference>
<reference evidence="9" key="1">
    <citation type="submission" date="2015-03" db="EMBL/GenBank/DDBJ databases">
        <authorList>
            <person name="Ferrari E."/>
            <person name="Walter M.C."/>
            <person name="Huptas C."/>
            <person name="Scherer S."/>
            <person name="Mueller-Herbst S."/>
        </authorList>
    </citation>
    <scope>NUCLEOTIDE SEQUENCE [LARGE SCALE GENOMIC DNA]</scope>
    <source>
        <strain evidence="9">LWP01</strain>
    </source>
</reference>
<dbReference type="GO" id="GO:0052689">
    <property type="term" value="F:carboxylic ester hydrolase activity"/>
    <property type="evidence" value="ECO:0007669"/>
    <property type="project" value="UniProtKB-KW"/>
</dbReference>
<evidence type="ECO:0000256" key="4">
    <source>
        <dbReference type="ARBA" id="ARBA00047590"/>
    </source>
</evidence>
<dbReference type="AlphaFoldDB" id="A0A1S7FXV8"/>
<evidence type="ECO:0000313" key="9">
    <source>
        <dbReference type="Proteomes" id="UP000223060"/>
    </source>
</evidence>
<feature type="active site" description="Charge relay system" evidence="6">
    <location>
        <position position="227"/>
    </location>
</feature>
<evidence type="ECO:0000256" key="1">
    <source>
        <dbReference type="ARBA" id="ARBA00005622"/>
    </source>
</evidence>
<dbReference type="PANTHER" id="PTHR10061">
    <property type="entry name" value="S-FORMYLGLUTATHIONE HYDROLASE"/>
    <property type="match status" value="1"/>
</dbReference>
<evidence type="ECO:0000256" key="3">
    <source>
        <dbReference type="ARBA" id="ARBA00022801"/>
    </source>
</evidence>
<gene>
    <name evidence="8" type="ORF">UE46_14930</name>
</gene>
<evidence type="ECO:0000256" key="5">
    <source>
        <dbReference type="NCBIfam" id="TIGR02821"/>
    </source>
</evidence>
<feature type="active site" description="Charge relay system" evidence="6">
    <location>
        <position position="260"/>
    </location>
</feature>
<dbReference type="EMBL" id="CP011102">
    <property type="protein sequence ID" value="AQY52187.1"/>
    <property type="molecule type" value="Genomic_DNA"/>
</dbReference>
<comment type="similarity">
    <text evidence="1 7">Belongs to the esterase D family.</text>
</comment>
<evidence type="ECO:0000313" key="8">
    <source>
        <dbReference type="EMBL" id="AQY52187.1"/>
    </source>
</evidence>
<dbReference type="Gene3D" id="3.40.50.1820">
    <property type="entry name" value="alpha/beta hydrolase"/>
    <property type="match status" value="1"/>
</dbReference>
<keyword evidence="2 7" id="KW-0719">Serine esterase</keyword>
<evidence type="ECO:0000256" key="7">
    <source>
        <dbReference type="RuleBase" id="RU363068"/>
    </source>
</evidence>
<dbReference type="InterPro" id="IPR029058">
    <property type="entry name" value="AB_hydrolase_fold"/>
</dbReference>
<evidence type="ECO:0000256" key="2">
    <source>
        <dbReference type="ARBA" id="ARBA00022487"/>
    </source>
</evidence>
<dbReference type="RefSeq" id="WP_036060698.1">
    <property type="nucleotide sequence ID" value="NZ_CP011102.1"/>
</dbReference>